<dbReference type="PANTHER" id="PTHR39606">
    <property type="entry name" value="SURFACE PROTEIN, PUTATIVE-RELATED"/>
    <property type="match status" value="1"/>
</dbReference>
<feature type="compositionally biased region" description="Low complexity" evidence="1">
    <location>
        <begin position="245"/>
        <end position="260"/>
    </location>
</feature>
<feature type="region of interest" description="Disordered" evidence="1">
    <location>
        <begin position="1"/>
        <end position="178"/>
    </location>
</feature>
<feature type="compositionally biased region" description="Basic and acidic residues" evidence="1">
    <location>
        <begin position="93"/>
        <end position="102"/>
    </location>
</feature>
<protein>
    <submittedName>
        <fullName evidence="2">Uncharacterized protein</fullName>
    </submittedName>
</protein>
<accession>A0AAD4EZ99</accession>
<dbReference type="EMBL" id="JAHCVI010000002">
    <property type="protein sequence ID" value="KAG7288487.1"/>
    <property type="molecule type" value="Genomic_DNA"/>
</dbReference>
<keyword evidence="3" id="KW-1185">Reference proteome</keyword>
<feature type="compositionally biased region" description="Low complexity" evidence="1">
    <location>
        <begin position="49"/>
        <end position="66"/>
    </location>
</feature>
<feature type="compositionally biased region" description="Gly residues" evidence="1">
    <location>
        <begin position="166"/>
        <end position="178"/>
    </location>
</feature>
<dbReference type="AlphaFoldDB" id="A0AAD4EZ99"/>
<feature type="region of interest" description="Disordered" evidence="1">
    <location>
        <begin position="371"/>
        <end position="396"/>
    </location>
</feature>
<dbReference type="Proteomes" id="UP001197093">
    <property type="component" value="Unassembled WGS sequence"/>
</dbReference>
<comment type="caution">
    <text evidence="2">The sequence shown here is derived from an EMBL/GenBank/DDBJ whole genome shotgun (WGS) entry which is preliminary data.</text>
</comment>
<feature type="region of interest" description="Disordered" evidence="1">
    <location>
        <begin position="204"/>
        <end position="358"/>
    </location>
</feature>
<feature type="compositionally biased region" description="Low complexity" evidence="1">
    <location>
        <begin position="126"/>
        <end position="136"/>
    </location>
</feature>
<feature type="compositionally biased region" description="Basic and acidic residues" evidence="1">
    <location>
        <begin position="7"/>
        <end position="25"/>
    </location>
</feature>
<proteinExistence type="predicted"/>
<feature type="compositionally biased region" description="Basic and acidic residues" evidence="1">
    <location>
        <begin position="150"/>
        <end position="159"/>
    </location>
</feature>
<dbReference type="PANTHER" id="PTHR39606:SF1">
    <property type="entry name" value="CELL SURFACE PROTEIN"/>
    <property type="match status" value="1"/>
</dbReference>
<feature type="compositionally biased region" description="Gly residues" evidence="1">
    <location>
        <begin position="289"/>
        <end position="302"/>
    </location>
</feature>
<feature type="compositionally biased region" description="Gly residues" evidence="1">
    <location>
        <begin position="109"/>
        <end position="125"/>
    </location>
</feature>
<name>A0AAD4EZ99_9PEZI</name>
<evidence type="ECO:0000313" key="3">
    <source>
        <dbReference type="Proteomes" id="UP001197093"/>
    </source>
</evidence>
<reference evidence="2" key="1">
    <citation type="submission" date="2023-02" db="EMBL/GenBank/DDBJ databases">
        <authorList>
            <person name="Palmer J.M."/>
        </authorList>
    </citation>
    <scope>NUCLEOTIDE SEQUENCE</scope>
    <source>
        <strain evidence="2">FW57</strain>
    </source>
</reference>
<feature type="compositionally biased region" description="Basic and acidic residues" evidence="1">
    <location>
        <begin position="278"/>
        <end position="288"/>
    </location>
</feature>
<evidence type="ECO:0000313" key="2">
    <source>
        <dbReference type="EMBL" id="KAG7288487.1"/>
    </source>
</evidence>
<feature type="compositionally biased region" description="Basic and acidic residues" evidence="1">
    <location>
        <begin position="312"/>
        <end position="330"/>
    </location>
</feature>
<feature type="compositionally biased region" description="Basic and acidic residues" evidence="1">
    <location>
        <begin position="207"/>
        <end position="216"/>
    </location>
</feature>
<evidence type="ECO:0000256" key="1">
    <source>
        <dbReference type="SAM" id="MobiDB-lite"/>
    </source>
</evidence>
<gene>
    <name evidence="2" type="ORF">NEMBOFW57_004840</name>
</gene>
<organism evidence="2 3">
    <name type="scientific">Staphylotrichum longicolle</name>
    <dbReference type="NCBI Taxonomy" id="669026"/>
    <lineage>
        <taxon>Eukaryota</taxon>
        <taxon>Fungi</taxon>
        <taxon>Dikarya</taxon>
        <taxon>Ascomycota</taxon>
        <taxon>Pezizomycotina</taxon>
        <taxon>Sordariomycetes</taxon>
        <taxon>Sordariomycetidae</taxon>
        <taxon>Sordariales</taxon>
        <taxon>Chaetomiaceae</taxon>
        <taxon>Staphylotrichum</taxon>
    </lineage>
</organism>
<feature type="compositionally biased region" description="Basic and acidic residues" evidence="1">
    <location>
        <begin position="38"/>
        <end position="47"/>
    </location>
</feature>
<feature type="compositionally biased region" description="Polar residues" evidence="1">
    <location>
        <begin position="334"/>
        <end position="349"/>
    </location>
</feature>
<sequence length="396" mass="40395">MSGIVNKIKEAVHGDKHHSEPEGTHGPHNTRTANAMDPRVDSDRDHSSTVGTGRTGTHTTGTHTGVGVAGYSTGTAEGTHGPHSSRVANAMDPRVDSDRDNSRTVGTGRTAGHGEFGSTGYGAGSTGYSTGSAEGTHGPHSSRVANAMDPRVDSDRDNSRTVGTGRTAGHGEFGSTGYGAGSTGYGTGSAEGTHGPHSSRIANAMDPRVDSDRDNSRTVGTGTGAGYGGATHHTGTAAGIGSGIGSSTHHTTGMTGTHGAPEGTYGPHSSRMANAADPRVDSDRDGRGAHGTHGVSGIGSGPGPAHNTAGPHKSDMANKLDPRVDSDLDGSKTMGGNRTYQSGNTSTYRDPTDAAQVPPSVLQKHVGGPVLEHEDHGHHRERRNSVKSHQETFRGI</sequence>